<keyword evidence="9" id="KW-1185">Reference proteome</keyword>
<proteinExistence type="inferred from homology"/>
<evidence type="ECO:0000256" key="4">
    <source>
        <dbReference type="ARBA" id="ARBA00022989"/>
    </source>
</evidence>
<comment type="similarity">
    <text evidence="2">Belongs to the CD225/Dispanin family.</text>
</comment>
<evidence type="ECO:0000256" key="7">
    <source>
        <dbReference type="SAM" id="Phobius"/>
    </source>
</evidence>
<dbReference type="GO" id="GO:0016020">
    <property type="term" value="C:membrane"/>
    <property type="evidence" value="ECO:0007669"/>
    <property type="project" value="UniProtKB-SubCell"/>
</dbReference>
<dbReference type="InterPro" id="IPR007593">
    <property type="entry name" value="CD225/Dispanin_fam"/>
</dbReference>
<feature type="transmembrane region" description="Helical" evidence="7">
    <location>
        <begin position="173"/>
        <end position="194"/>
    </location>
</feature>
<reference evidence="8 9" key="1">
    <citation type="submission" date="2024-04" db="EMBL/GenBank/DDBJ databases">
        <authorList>
            <consortium name="Genoscope - CEA"/>
            <person name="William W."/>
        </authorList>
    </citation>
    <scope>NUCLEOTIDE SEQUENCE [LARGE SCALE GENOMIC DNA]</scope>
</reference>
<dbReference type="InterPro" id="IPR051423">
    <property type="entry name" value="CD225/Dispanin"/>
</dbReference>
<feature type="region of interest" description="Disordered" evidence="6">
    <location>
        <begin position="1"/>
        <end position="44"/>
    </location>
</feature>
<sequence length="250" mass="27882">MMAAHNDATSGTENTYHHEFNNTNESDSELLDPEPPSHSFDDQKKIRNWITFEDELEKESIGVNAAAHLKHKDNPAASPSSVIDFSRTYNDARHYTGRRHESPAPPYPAEPYPCQPARSDRANISYEPHLPSRHKVLSDTREGHLKPPQRIVASDSVAIDKPLNGPQDVSSHFALSLMVALCCCLPIGLIAIAFSKRTSVMLAKGNYRDAKTNSKRALCLNICGIVLGIIFAGIFIHLHISEKERHRNRT</sequence>
<gene>
    <name evidence="8" type="ORF">GSLYS_00003516001</name>
</gene>
<evidence type="ECO:0000256" key="1">
    <source>
        <dbReference type="ARBA" id="ARBA00004370"/>
    </source>
</evidence>
<organism evidence="8 9">
    <name type="scientific">Lymnaea stagnalis</name>
    <name type="common">Great pond snail</name>
    <name type="synonym">Helix stagnalis</name>
    <dbReference type="NCBI Taxonomy" id="6523"/>
    <lineage>
        <taxon>Eukaryota</taxon>
        <taxon>Metazoa</taxon>
        <taxon>Spiralia</taxon>
        <taxon>Lophotrochozoa</taxon>
        <taxon>Mollusca</taxon>
        <taxon>Gastropoda</taxon>
        <taxon>Heterobranchia</taxon>
        <taxon>Euthyneura</taxon>
        <taxon>Panpulmonata</taxon>
        <taxon>Hygrophila</taxon>
        <taxon>Lymnaeoidea</taxon>
        <taxon>Lymnaeidae</taxon>
        <taxon>Lymnaea</taxon>
    </lineage>
</organism>
<name>A0AAV2HB43_LYMST</name>
<feature type="transmembrane region" description="Helical" evidence="7">
    <location>
        <begin position="218"/>
        <end position="240"/>
    </location>
</feature>
<comment type="subcellular location">
    <subcellularLocation>
        <location evidence="1">Membrane</location>
    </subcellularLocation>
</comment>
<keyword evidence="4 7" id="KW-1133">Transmembrane helix</keyword>
<accession>A0AAV2HB43</accession>
<comment type="caution">
    <text evidence="8">The sequence shown here is derived from an EMBL/GenBank/DDBJ whole genome shotgun (WGS) entry which is preliminary data.</text>
</comment>
<protein>
    <submittedName>
        <fullName evidence="8">Uncharacterized protein</fullName>
    </submittedName>
</protein>
<dbReference type="EMBL" id="CAXITT010000047">
    <property type="protein sequence ID" value="CAL1529361.1"/>
    <property type="molecule type" value="Genomic_DNA"/>
</dbReference>
<evidence type="ECO:0000313" key="9">
    <source>
        <dbReference type="Proteomes" id="UP001497497"/>
    </source>
</evidence>
<evidence type="ECO:0000256" key="2">
    <source>
        <dbReference type="ARBA" id="ARBA00006843"/>
    </source>
</evidence>
<dbReference type="PANTHER" id="PTHR14948:SF25">
    <property type="entry name" value="DUF4190 DOMAIN-CONTAINING PROTEIN"/>
    <property type="match status" value="1"/>
</dbReference>
<keyword evidence="5 7" id="KW-0472">Membrane</keyword>
<keyword evidence="3 7" id="KW-0812">Transmembrane</keyword>
<evidence type="ECO:0000256" key="3">
    <source>
        <dbReference type="ARBA" id="ARBA00022692"/>
    </source>
</evidence>
<dbReference type="Pfam" id="PF04505">
    <property type="entry name" value="CD225"/>
    <property type="match status" value="1"/>
</dbReference>
<evidence type="ECO:0000313" key="8">
    <source>
        <dbReference type="EMBL" id="CAL1529361.1"/>
    </source>
</evidence>
<evidence type="ECO:0000256" key="6">
    <source>
        <dbReference type="SAM" id="MobiDB-lite"/>
    </source>
</evidence>
<dbReference type="AlphaFoldDB" id="A0AAV2HB43"/>
<dbReference type="PANTHER" id="PTHR14948">
    <property type="entry name" value="NG5"/>
    <property type="match status" value="1"/>
</dbReference>
<evidence type="ECO:0000256" key="5">
    <source>
        <dbReference type="ARBA" id="ARBA00023136"/>
    </source>
</evidence>
<dbReference type="Proteomes" id="UP001497497">
    <property type="component" value="Unassembled WGS sequence"/>
</dbReference>